<dbReference type="EMBL" id="CP046276">
    <property type="protein sequence ID" value="QGS51812.1"/>
    <property type="molecule type" value="Genomic_DNA"/>
</dbReference>
<organism evidence="1 2">
    <name type="scientific">Spiroplasma tabanidicola</name>
    <dbReference type="NCBI Taxonomy" id="324079"/>
    <lineage>
        <taxon>Bacteria</taxon>
        <taxon>Bacillati</taxon>
        <taxon>Mycoplasmatota</taxon>
        <taxon>Mollicutes</taxon>
        <taxon>Entomoplasmatales</taxon>
        <taxon>Spiroplasmataceae</taxon>
        <taxon>Spiroplasma</taxon>
    </lineage>
</organism>
<evidence type="ECO:0000313" key="2">
    <source>
        <dbReference type="Proteomes" id="UP000424468"/>
    </source>
</evidence>
<protein>
    <submittedName>
        <fullName evidence="1">Uncharacterized protein</fullName>
    </submittedName>
</protein>
<dbReference type="KEGG" id="stab:STABA_v1c04490"/>
<dbReference type="Proteomes" id="UP000424468">
    <property type="component" value="Chromosome"/>
</dbReference>
<dbReference type="AlphaFoldDB" id="A0A6I6CCG2"/>
<reference evidence="1 2" key="1">
    <citation type="submission" date="2019-11" db="EMBL/GenBank/DDBJ databases">
        <title>Complete genome sequence of Spiroplasma tabanidicola TAUS-1 (DSM 22603).</title>
        <authorList>
            <person name="Huang C.-T."/>
            <person name="Lin Y.-C."/>
            <person name="Kuo C.-H."/>
        </authorList>
    </citation>
    <scope>NUCLEOTIDE SEQUENCE [LARGE SCALE GENOMIC DNA]</scope>
    <source>
        <strain evidence="1 2">TAUS-1</strain>
    </source>
</reference>
<dbReference type="RefSeq" id="WP_156006150.1">
    <property type="nucleotide sequence ID" value="NZ_CP046276.1"/>
</dbReference>
<sequence>MGLIKAARLITSFVNDSKKVQKKKIDENKVYQLVINNQIKDINIRNIRTIKQKFNALIFKEKFNHTMGFRFIGVKGFNSMGFKEEVDLIICDKKYQVIETYSNFPPNKVTQHHNDAVVVFVLAKHTIKYLNIKLNDLIKITKY</sequence>
<keyword evidence="2" id="KW-1185">Reference proteome</keyword>
<evidence type="ECO:0000313" key="1">
    <source>
        <dbReference type="EMBL" id="QGS51812.1"/>
    </source>
</evidence>
<dbReference type="OrthoDB" id="389290at2"/>
<gene>
    <name evidence="1" type="ORF">STABA_v1c04490</name>
</gene>
<accession>A0A6I6CCG2</accession>
<proteinExistence type="predicted"/>
<name>A0A6I6CCG2_9MOLU</name>